<name>A0ABX6IEA7_9ACTN</name>
<dbReference type="Gene3D" id="3.10.450.50">
    <property type="match status" value="1"/>
</dbReference>
<dbReference type="InterPro" id="IPR037401">
    <property type="entry name" value="SnoaL-like"/>
</dbReference>
<dbReference type="SUPFAM" id="SSF54427">
    <property type="entry name" value="NTF2-like"/>
    <property type="match status" value="1"/>
</dbReference>
<organism evidence="2 3">
    <name type="scientific">Gordonia pseudamarae</name>
    <dbReference type="NCBI Taxonomy" id="2831662"/>
    <lineage>
        <taxon>Bacteria</taxon>
        <taxon>Bacillati</taxon>
        <taxon>Actinomycetota</taxon>
        <taxon>Actinomycetes</taxon>
        <taxon>Mycobacteriales</taxon>
        <taxon>Gordoniaceae</taxon>
        <taxon>Gordonia</taxon>
    </lineage>
</organism>
<reference evidence="2" key="1">
    <citation type="journal article" date="2021" name="Nat. Microbiol.">
        <title>Cocultivation of an ultrasmall environmental parasitic bacterium with lytic ability against bacteria associated with wastewater foams.</title>
        <authorList>
            <person name="Batinovic S."/>
            <person name="Rose J.J.A."/>
            <person name="Ratcliffe J."/>
            <person name="Seviour R.J."/>
            <person name="Petrovski S."/>
        </authorList>
    </citation>
    <scope>NUCLEOTIDE SEQUENCE</scope>
    <source>
        <strain evidence="2">CON9</strain>
    </source>
</reference>
<evidence type="ECO:0000313" key="2">
    <source>
        <dbReference type="EMBL" id="QHN34170.1"/>
    </source>
</evidence>
<keyword evidence="3" id="KW-1185">Reference proteome</keyword>
<dbReference type="RefSeq" id="WP_213246987.1">
    <property type="nucleotide sequence ID" value="NZ_CP045806.1"/>
</dbReference>
<dbReference type="InterPro" id="IPR032710">
    <property type="entry name" value="NTF2-like_dom_sf"/>
</dbReference>
<evidence type="ECO:0000313" key="3">
    <source>
        <dbReference type="Proteomes" id="UP001059836"/>
    </source>
</evidence>
<gene>
    <name evidence="2" type="ORF">GII31_03890</name>
</gene>
<protein>
    <submittedName>
        <fullName evidence="2">Nuclear transport factor 2 family protein</fullName>
    </submittedName>
</protein>
<evidence type="ECO:0000259" key="1">
    <source>
        <dbReference type="Pfam" id="PF12680"/>
    </source>
</evidence>
<dbReference type="Pfam" id="PF12680">
    <property type="entry name" value="SnoaL_2"/>
    <property type="match status" value="1"/>
</dbReference>
<dbReference type="Proteomes" id="UP001059836">
    <property type="component" value="Chromosome"/>
</dbReference>
<dbReference type="EMBL" id="CP045809">
    <property type="protein sequence ID" value="QHN34170.1"/>
    <property type="molecule type" value="Genomic_DNA"/>
</dbReference>
<feature type="domain" description="SnoaL-like" evidence="1">
    <location>
        <begin position="31"/>
        <end position="137"/>
    </location>
</feature>
<sequence>MTPAHDTPVHDTPAYLGIDRENHPAVVAGRRSRELVAARDKDAWVENFAADGSVEDPVGPSMFDPDGVGFRGHEAIAGFWDTSIATTESIDFRFDEEIICGNEVAYIGTIVTRIAGHITESRGVFTYRADPDGKLAAIRAFWEVEKTMNSFRKVD</sequence>
<proteinExistence type="predicted"/>
<accession>A0ABX6IEA7</accession>